<keyword evidence="1" id="KW-0614">Plasmid</keyword>
<sequence>MAQATVLTLENDAVSLCCHPGFGGRISHLTDRQSGRNWLIDGTPNGDEDTGPSAIYGANHARGWDECFPAIASDHTPYWGPIRDHGLLWGETHQSRITDNCLQTAISLADGAITFERSLTLHGSSIIVDYNLANQGALPCPYLWSQHCLLATRPGEELVMDGLGTPDPTIHAPYDDLIIRGREAQFAQKTYAALTEYHACIGIKGDAGGILFSWRRAEIPWCGIWLDYGGWPNGETGQPAHHQVALEPATAPFDPLTAAQNTGYGRVLAPGQSQSWQVVITIFPAGKTLNRSSFHAD</sequence>
<evidence type="ECO:0000313" key="2">
    <source>
        <dbReference type="Proteomes" id="UP000233458"/>
    </source>
</evidence>
<evidence type="ECO:0008006" key="3">
    <source>
        <dbReference type="Google" id="ProtNLM"/>
    </source>
</evidence>
<dbReference type="InterPro" id="IPR011013">
    <property type="entry name" value="Gal_mutarotase_sf_dom"/>
</dbReference>
<evidence type="ECO:0000313" key="1">
    <source>
        <dbReference type="EMBL" id="AUG55759.1"/>
    </source>
</evidence>
<organism evidence="1 2">
    <name type="scientific">Thalassospira marina</name>
    <dbReference type="NCBI Taxonomy" id="2048283"/>
    <lineage>
        <taxon>Bacteria</taxon>
        <taxon>Pseudomonadati</taxon>
        <taxon>Pseudomonadota</taxon>
        <taxon>Alphaproteobacteria</taxon>
        <taxon>Rhodospirillales</taxon>
        <taxon>Thalassospiraceae</taxon>
        <taxon>Thalassospira</taxon>
    </lineage>
</organism>
<reference evidence="1 2" key="1">
    <citation type="submission" date="2017-10" db="EMBL/GenBank/DDBJ databases">
        <title>Biodiversity and function of Thalassospira species in the particle-attached aromatic-hydrocarbon-degrading consortia from the surface seawater of the China South Sea.</title>
        <authorList>
            <person name="Dong C."/>
            <person name="Liu R."/>
            <person name="Shao Z."/>
        </authorList>
    </citation>
    <scope>NUCLEOTIDE SEQUENCE [LARGE SCALE GENOMIC DNA]</scope>
    <source>
        <strain evidence="1 2">CSC3H3</strain>
        <plasmid evidence="2">pcsc3h3</plasmid>
    </source>
</reference>
<name>A0ABM6QGQ2_9PROT</name>
<dbReference type="SUPFAM" id="SSF74650">
    <property type="entry name" value="Galactose mutarotase-like"/>
    <property type="match status" value="1"/>
</dbReference>
<dbReference type="Gene3D" id="2.70.98.10">
    <property type="match status" value="1"/>
</dbReference>
<dbReference type="RefSeq" id="WP_101286725.1">
    <property type="nucleotide sequence ID" value="NZ_CP024200.1"/>
</dbReference>
<gene>
    <name evidence="1" type="ORF">CSC3H3_23225</name>
</gene>
<keyword evidence="2" id="KW-1185">Reference proteome</keyword>
<dbReference type="Proteomes" id="UP000233458">
    <property type="component" value="Plasmid pCSC3H3"/>
</dbReference>
<dbReference type="InterPro" id="IPR014718">
    <property type="entry name" value="GH-type_carb-bd"/>
</dbReference>
<dbReference type="EMBL" id="CP024200">
    <property type="protein sequence ID" value="AUG55759.1"/>
    <property type="molecule type" value="Genomic_DNA"/>
</dbReference>
<protein>
    <recommendedName>
        <fullName evidence="3">Galactose mutarotase</fullName>
    </recommendedName>
</protein>
<accession>A0ABM6QGQ2</accession>
<geneLocation type="plasmid" evidence="2">
    <name>pcsc3h3</name>
</geneLocation>
<proteinExistence type="predicted"/>